<evidence type="ECO:0000259" key="5">
    <source>
        <dbReference type="SMART" id="SM00382"/>
    </source>
</evidence>
<protein>
    <submittedName>
        <fullName evidence="6">ATP-dependent zinc metalloprotease FtsH</fullName>
        <ecNumber evidence="6">3.4.24.-</ecNumber>
    </submittedName>
</protein>
<keyword evidence="6" id="KW-0645">Protease</keyword>
<organism evidence="6 7">
    <name type="scientific">Candidatus Argoarchaeum ethanivorans</name>
    <dbReference type="NCBI Taxonomy" id="2608793"/>
    <lineage>
        <taxon>Archaea</taxon>
        <taxon>Methanobacteriati</taxon>
        <taxon>Methanobacteriota</taxon>
        <taxon>Stenosarchaea group</taxon>
        <taxon>Methanomicrobia</taxon>
        <taxon>Methanosarcinales</taxon>
        <taxon>Methanosarcinales incertae sedis</taxon>
        <taxon>GOM Arc I cluster</taxon>
        <taxon>Candidatus Argoarchaeum</taxon>
    </lineage>
</organism>
<dbReference type="GO" id="GO:0016887">
    <property type="term" value="F:ATP hydrolysis activity"/>
    <property type="evidence" value="ECO:0007669"/>
    <property type="project" value="InterPro"/>
</dbReference>
<dbReference type="Proteomes" id="UP000634805">
    <property type="component" value="Unassembled WGS sequence"/>
</dbReference>
<evidence type="ECO:0000313" key="7">
    <source>
        <dbReference type="Proteomes" id="UP000634805"/>
    </source>
</evidence>
<keyword evidence="6" id="KW-0378">Hydrolase</keyword>
<accession>A0A811TJV0</accession>
<name>A0A811TJV0_9EURY</name>
<dbReference type="GO" id="GO:0005524">
    <property type="term" value="F:ATP binding"/>
    <property type="evidence" value="ECO:0007669"/>
    <property type="project" value="UniProtKB-KW"/>
</dbReference>
<evidence type="ECO:0000313" key="6">
    <source>
        <dbReference type="EMBL" id="CAD6495126.1"/>
    </source>
</evidence>
<dbReference type="GO" id="GO:0005737">
    <property type="term" value="C:cytoplasm"/>
    <property type="evidence" value="ECO:0007669"/>
    <property type="project" value="UniProtKB-SubCell"/>
</dbReference>
<evidence type="ECO:0000256" key="2">
    <source>
        <dbReference type="ARBA" id="ARBA00022490"/>
    </source>
</evidence>
<dbReference type="InterPro" id="IPR041569">
    <property type="entry name" value="AAA_lid_3"/>
</dbReference>
<reference evidence="6" key="1">
    <citation type="submission" date="2020-10" db="EMBL/GenBank/DDBJ databases">
        <authorList>
            <person name="Hahn C.J."/>
            <person name="Laso-Perez R."/>
            <person name="Vulcano F."/>
            <person name="Vaziourakis K.-M."/>
            <person name="Stokke R."/>
            <person name="Steen I.H."/>
            <person name="Teske A."/>
            <person name="Boetius A."/>
            <person name="Liebeke M."/>
            <person name="Amann R."/>
            <person name="Knittel K."/>
        </authorList>
    </citation>
    <scope>NUCLEOTIDE SEQUENCE</scope>
    <source>
        <strain evidence="6">Gfbio:e3339647-f889-4370-9287-4fb5cb688e4c:AG392D22_GoMArc1</strain>
    </source>
</reference>
<dbReference type="PANTHER" id="PTHR23074:SF83">
    <property type="entry name" value="VACUOLAR PROTEIN SORTING-ASSOCIATED PROTEIN 4A"/>
    <property type="match status" value="1"/>
</dbReference>
<keyword evidence="6" id="KW-0482">Metalloprotease</keyword>
<sequence>MELRDEIKAQFRRSHELAKRYYNEGDRAKAWVEYLKCAEFLKQLANNTPSKRKEITERAEKFTVLAEGIKEGSIKIFTDGITPQKEIAAPGRKVKEEAEEETKKSFILAEKPRIRFGDIAGLNEVKERIKEAIVYPFKYPDEYRYFGVKCGGGILLYGPPGCGKTMLAAAAAGECDAVFINLKISDIKDKYVGESEKKIKDVFNLAREQERSIIFFDEIDALAGERSGSQEGHERSLVNELLSQMDGLEAKGTEKRYLVLAATNRPWDVDIALRRAGRFDTTVFIPHPDLPARKRLFEISLTNKPCNVDVTELAAMTDGYASAEIVDICEKAAKIPLRERIKEKKARRDIVLADFEKVMEKGQSVLSGWYPKALRELSGTEEVEMFGELIDAGKGYVSGGQQ</sequence>
<dbReference type="InterPro" id="IPR050304">
    <property type="entry name" value="MT-severing_AAA_ATPase"/>
</dbReference>
<dbReference type="GO" id="GO:0006508">
    <property type="term" value="P:proteolysis"/>
    <property type="evidence" value="ECO:0007669"/>
    <property type="project" value="UniProtKB-KW"/>
</dbReference>
<comment type="subcellular location">
    <subcellularLocation>
        <location evidence="1">Cytoplasm</location>
    </subcellularLocation>
</comment>
<dbReference type="AlphaFoldDB" id="A0A811TJV0"/>
<dbReference type="Pfam" id="PF00004">
    <property type="entry name" value="AAA"/>
    <property type="match status" value="1"/>
</dbReference>
<dbReference type="PANTHER" id="PTHR23074">
    <property type="entry name" value="AAA DOMAIN-CONTAINING"/>
    <property type="match status" value="1"/>
</dbReference>
<keyword evidence="2" id="KW-0963">Cytoplasm</keyword>
<comment type="caution">
    <text evidence="6">The sequence shown here is derived from an EMBL/GenBank/DDBJ whole genome shotgun (WGS) entry which is preliminary data.</text>
</comment>
<dbReference type="GO" id="GO:0008237">
    <property type="term" value="F:metallopeptidase activity"/>
    <property type="evidence" value="ECO:0007669"/>
    <property type="project" value="UniProtKB-KW"/>
</dbReference>
<dbReference type="FunFam" id="3.40.50.300:FF:001054">
    <property type="entry name" value="ATPase, AAA family, putative"/>
    <property type="match status" value="1"/>
</dbReference>
<dbReference type="EC" id="3.4.24.-" evidence="6"/>
<dbReference type="Gene3D" id="1.10.8.60">
    <property type="match status" value="1"/>
</dbReference>
<dbReference type="Gene3D" id="3.40.50.300">
    <property type="entry name" value="P-loop containing nucleotide triphosphate hydrolases"/>
    <property type="match status" value="1"/>
</dbReference>
<dbReference type="InterPro" id="IPR027417">
    <property type="entry name" value="P-loop_NTPase"/>
</dbReference>
<evidence type="ECO:0000256" key="3">
    <source>
        <dbReference type="ARBA" id="ARBA00022741"/>
    </source>
</evidence>
<gene>
    <name evidence="6" type="primary">ftsH_3</name>
    <name evidence="6" type="ORF">EMLJLAPB_01218</name>
</gene>
<evidence type="ECO:0000256" key="1">
    <source>
        <dbReference type="ARBA" id="ARBA00004496"/>
    </source>
</evidence>
<dbReference type="SMART" id="SM00382">
    <property type="entry name" value="AAA"/>
    <property type="match status" value="1"/>
</dbReference>
<keyword evidence="3" id="KW-0547">Nucleotide-binding</keyword>
<dbReference type="InterPro" id="IPR003593">
    <property type="entry name" value="AAA+_ATPase"/>
</dbReference>
<feature type="domain" description="AAA+ ATPase" evidence="5">
    <location>
        <begin position="150"/>
        <end position="289"/>
    </location>
</feature>
<dbReference type="SUPFAM" id="SSF52540">
    <property type="entry name" value="P-loop containing nucleoside triphosphate hydrolases"/>
    <property type="match status" value="1"/>
</dbReference>
<dbReference type="Pfam" id="PF17862">
    <property type="entry name" value="AAA_lid_3"/>
    <property type="match status" value="1"/>
</dbReference>
<evidence type="ECO:0000256" key="4">
    <source>
        <dbReference type="ARBA" id="ARBA00022840"/>
    </source>
</evidence>
<dbReference type="EMBL" id="CAJHIS010000065">
    <property type="protein sequence ID" value="CAD6495126.1"/>
    <property type="molecule type" value="Genomic_DNA"/>
</dbReference>
<proteinExistence type="predicted"/>
<dbReference type="InterPro" id="IPR003959">
    <property type="entry name" value="ATPase_AAA_core"/>
</dbReference>
<keyword evidence="4" id="KW-0067">ATP-binding</keyword>